<accession>A0AAW9PYR5</accession>
<keyword evidence="1 3" id="KW-0853">WD repeat</keyword>
<evidence type="ECO:0000313" key="5">
    <source>
        <dbReference type="EMBL" id="MEE3717986.1"/>
    </source>
</evidence>
<dbReference type="InterPro" id="IPR036322">
    <property type="entry name" value="WD40_repeat_dom_sf"/>
</dbReference>
<reference evidence="5" key="1">
    <citation type="submission" date="2024-01" db="EMBL/GenBank/DDBJ databases">
        <title>Bank of Algae and Cyanobacteria of the Azores (BACA) strain genomes.</title>
        <authorList>
            <person name="Luz R."/>
            <person name="Cordeiro R."/>
            <person name="Fonseca A."/>
            <person name="Goncalves V."/>
        </authorList>
    </citation>
    <scope>NUCLEOTIDE SEQUENCE</scope>
    <source>
        <strain evidence="5">BACA0141</strain>
    </source>
</reference>
<dbReference type="EMBL" id="JAZBJZ010000060">
    <property type="protein sequence ID" value="MEE3717986.1"/>
    <property type="molecule type" value="Genomic_DNA"/>
</dbReference>
<name>A0AAW9PYR5_9CYAN</name>
<dbReference type="SMART" id="SM00382">
    <property type="entry name" value="AAA"/>
    <property type="match status" value="1"/>
</dbReference>
<dbReference type="AlphaFoldDB" id="A0AAW9PYR5"/>
<dbReference type="Gene3D" id="3.40.50.300">
    <property type="entry name" value="P-loop containing nucleotide triphosphate hydrolases"/>
    <property type="match status" value="1"/>
</dbReference>
<dbReference type="Gene3D" id="2.130.10.10">
    <property type="entry name" value="YVTN repeat-like/Quinoprotein amine dehydrogenase"/>
    <property type="match status" value="6"/>
</dbReference>
<dbReference type="InterPro" id="IPR019775">
    <property type="entry name" value="WD40_repeat_CS"/>
</dbReference>
<dbReference type="SUPFAM" id="SSF52540">
    <property type="entry name" value="P-loop containing nucleoside triphosphate hydrolases"/>
    <property type="match status" value="1"/>
</dbReference>
<dbReference type="Pfam" id="PF00931">
    <property type="entry name" value="NB-ARC"/>
    <property type="match status" value="1"/>
</dbReference>
<feature type="repeat" description="WD" evidence="3">
    <location>
        <begin position="531"/>
        <end position="565"/>
    </location>
</feature>
<dbReference type="PANTHER" id="PTHR19848">
    <property type="entry name" value="WD40 REPEAT PROTEIN"/>
    <property type="match status" value="1"/>
</dbReference>
<dbReference type="SMART" id="SM00320">
    <property type="entry name" value="WD40"/>
    <property type="match status" value="13"/>
</dbReference>
<feature type="repeat" description="WD" evidence="3">
    <location>
        <begin position="908"/>
        <end position="949"/>
    </location>
</feature>
<evidence type="ECO:0000256" key="2">
    <source>
        <dbReference type="ARBA" id="ARBA00022737"/>
    </source>
</evidence>
<feature type="repeat" description="WD" evidence="3">
    <location>
        <begin position="1037"/>
        <end position="1078"/>
    </location>
</feature>
<feature type="repeat" description="WD" evidence="3">
    <location>
        <begin position="741"/>
        <end position="782"/>
    </location>
</feature>
<feature type="repeat" description="WD" evidence="3">
    <location>
        <begin position="992"/>
        <end position="1025"/>
    </location>
</feature>
<dbReference type="PROSITE" id="PS00678">
    <property type="entry name" value="WD_REPEATS_1"/>
    <property type="match status" value="7"/>
</dbReference>
<proteinExistence type="predicted"/>
<dbReference type="InterPro" id="IPR003593">
    <property type="entry name" value="AAA+_ATPase"/>
</dbReference>
<dbReference type="RefSeq" id="WP_330484417.1">
    <property type="nucleotide sequence ID" value="NZ_JAZBJZ010000060.1"/>
</dbReference>
<dbReference type="Proteomes" id="UP001333818">
    <property type="component" value="Unassembled WGS sequence"/>
</dbReference>
<keyword evidence="2" id="KW-0677">Repeat</keyword>
<feature type="domain" description="AAA+ ATPase" evidence="4">
    <location>
        <begin position="99"/>
        <end position="252"/>
    </location>
</feature>
<dbReference type="InterPro" id="IPR011044">
    <property type="entry name" value="Quino_amine_DH_bsu"/>
</dbReference>
<evidence type="ECO:0000256" key="1">
    <source>
        <dbReference type="ARBA" id="ARBA00022574"/>
    </source>
</evidence>
<keyword evidence="6" id="KW-1185">Reference proteome</keyword>
<dbReference type="Pfam" id="PF00400">
    <property type="entry name" value="WD40"/>
    <property type="match status" value="13"/>
</dbReference>
<dbReference type="InterPro" id="IPR020472">
    <property type="entry name" value="WD40_PAC1"/>
</dbReference>
<dbReference type="PROSITE" id="PS50294">
    <property type="entry name" value="WD_REPEATS_REGION"/>
    <property type="match status" value="9"/>
</dbReference>
<feature type="repeat" description="WD" evidence="3">
    <location>
        <begin position="783"/>
        <end position="824"/>
    </location>
</feature>
<dbReference type="PROSITE" id="PS50082">
    <property type="entry name" value="WD_REPEATS_2"/>
    <property type="match status" value="10"/>
</dbReference>
<dbReference type="SUPFAM" id="SSF50978">
    <property type="entry name" value="WD40 repeat-like"/>
    <property type="match status" value="2"/>
</dbReference>
<comment type="caution">
    <text evidence="5">The sequence shown here is derived from an EMBL/GenBank/DDBJ whole genome shotgun (WGS) entry which is preliminary data.</text>
</comment>
<dbReference type="CDD" id="cd00200">
    <property type="entry name" value="WD40"/>
    <property type="match status" value="2"/>
</dbReference>
<dbReference type="SUPFAM" id="SSF50969">
    <property type="entry name" value="YVTN repeat-like/Quinoprotein amine dehydrogenase"/>
    <property type="match status" value="1"/>
</dbReference>
<dbReference type="InterPro" id="IPR015943">
    <property type="entry name" value="WD40/YVTN_repeat-like_dom_sf"/>
</dbReference>
<sequence>MRWTKRSTPAWWITADIAKITLGRFWDRDRIRRDNFIAICKAVGITDWQAIAESEEFDGELEVPTTPTNRTDWGEYPESNVIGRAQELTQLETWMVREKNKLVAILGMGGMGKTTLAVAIAEQIQGEFDYLIWRSLRNAPPIERILTDLISFLSNQQQNAIPDHPKDNISLLMECLKKNRCLIVLDNVDSIMSDRQAGQYLPNYEIYGELFRHIRDENHKSCLLITSREFPQELSRLTGNRVNSLRLRGLSTQEGREIFDSAGFKNSTDEELQPIIEHYAGNPLALNIVASGIRDLLVNDISQMRMLIQKGSLIFGDIQDLLQRHFDRLSKLEQEVMYWLAIVREPILLQELTTCLLSLESQQYLSNSLQSLIRRSLIEVTPSGYTQQPVVMEYTTHLLIEKICEEFKEMESGTILPTKLFNTHALIAATAKDFIRDAQVRLLLLPIADKVGKQAIAALLPKLRASLALQSGYAGGNLLNLFVQLGIDLTGWDFSQLAIWQAHLRGANLHQVNFSHADFSQSVLGETFVNVNAIAFSPDGQQLASGESRGQIHLWQVGSGKNLLEIDGHTDIIFAIAFSPDRNYLASGSLDQSVKLWNVKTGACEKILLESTGGISMLAFSPDGKTLACSCGDRTIRVVNFITGECTRVLEGHTNIPRAIAFHPKEPFLASCGLDRTIRIWDLERGKEIQAIEQEHEVYTVAFNPAGTLLASAGEDGKITILKRKDNTKKNTQVWEFAHCLEGHTNRLWSLAFSPDGHSLASAGDDFTIRIWDVEDRECLRNWIGHQSRIWAVAFSPDGNILASGSEDKSIKFWNPENGYCLQNIQGHSNAIAPFGFRAQQVYTLNYDEQTIGVWDIHTGNCDRTFSTHAMNSLQTALSPDGSLVVSASLEHTAEIVDVKSGTSVATLKGHTTWIREAIFSPDGTWIATASGDKTAKIWEIGTGKCIHTLAGHSMPLQAIAFSPDSKILATGAWDAAIGLWDVDSGACLGMLQGHRDRIASLSFHPDGQMLASGSRDATIRLWDIADIYKGKCLRTFSHRAVKLHAVAFHPNGKMLASSGLDTEVRLWHVETGELLRSFKSNSQVDWIWSIVFNEDGRFLVSGSEDGSCQIWDVATGNCLQTLRIPRPYEGTNIKGIRGLTESQKSTFKQLGAVEL</sequence>
<organism evidence="5 6">
    <name type="scientific">Tumidithrix elongata BACA0141</name>
    <dbReference type="NCBI Taxonomy" id="2716417"/>
    <lineage>
        <taxon>Bacteria</taxon>
        <taxon>Bacillati</taxon>
        <taxon>Cyanobacteriota</taxon>
        <taxon>Cyanophyceae</taxon>
        <taxon>Pseudanabaenales</taxon>
        <taxon>Pseudanabaenaceae</taxon>
        <taxon>Tumidithrix</taxon>
        <taxon>Tumidithrix elongata</taxon>
    </lineage>
</organism>
<dbReference type="InterPro" id="IPR027417">
    <property type="entry name" value="P-loop_NTPase"/>
</dbReference>
<protein>
    <submittedName>
        <fullName evidence="5">NB-ARC domain-containing protein</fullName>
    </submittedName>
</protein>
<evidence type="ECO:0000256" key="3">
    <source>
        <dbReference type="PROSITE-ProRule" id="PRU00221"/>
    </source>
</evidence>
<feature type="repeat" description="WD" evidence="3">
    <location>
        <begin position="566"/>
        <end position="607"/>
    </location>
</feature>
<feature type="repeat" description="WD" evidence="3">
    <location>
        <begin position="650"/>
        <end position="691"/>
    </location>
</feature>
<dbReference type="PRINTS" id="PR00320">
    <property type="entry name" value="GPROTEINBRPT"/>
</dbReference>
<gene>
    <name evidence="5" type="ORF">V2H45_14695</name>
</gene>
<dbReference type="InterPro" id="IPR001646">
    <property type="entry name" value="5peptide_repeat"/>
</dbReference>
<feature type="repeat" description="WD" evidence="3">
    <location>
        <begin position="950"/>
        <end position="991"/>
    </location>
</feature>
<dbReference type="Pfam" id="PF00805">
    <property type="entry name" value="Pentapeptide"/>
    <property type="match status" value="1"/>
</dbReference>
<dbReference type="SUPFAM" id="SSF141571">
    <property type="entry name" value="Pentapeptide repeat-like"/>
    <property type="match status" value="1"/>
</dbReference>
<dbReference type="InterPro" id="IPR002182">
    <property type="entry name" value="NB-ARC"/>
</dbReference>
<evidence type="ECO:0000313" key="6">
    <source>
        <dbReference type="Proteomes" id="UP001333818"/>
    </source>
</evidence>
<dbReference type="Gene3D" id="2.160.20.80">
    <property type="entry name" value="E3 ubiquitin-protein ligase SopA"/>
    <property type="match status" value="1"/>
</dbReference>
<dbReference type="PRINTS" id="PR00364">
    <property type="entry name" value="DISEASERSIST"/>
</dbReference>
<feature type="repeat" description="WD" evidence="3">
    <location>
        <begin position="1081"/>
        <end position="1122"/>
    </location>
</feature>
<evidence type="ECO:0000259" key="4">
    <source>
        <dbReference type="SMART" id="SM00382"/>
    </source>
</evidence>
<dbReference type="GO" id="GO:0043531">
    <property type="term" value="F:ADP binding"/>
    <property type="evidence" value="ECO:0007669"/>
    <property type="project" value="InterPro"/>
</dbReference>
<dbReference type="InterPro" id="IPR001680">
    <property type="entry name" value="WD40_rpt"/>
</dbReference>
<dbReference type="PANTHER" id="PTHR19848:SF8">
    <property type="entry name" value="F-BOX AND WD REPEAT DOMAIN CONTAINING 7"/>
    <property type="match status" value="1"/>
</dbReference>